<dbReference type="GO" id="GO:0003824">
    <property type="term" value="F:catalytic activity"/>
    <property type="evidence" value="ECO:0007669"/>
    <property type="project" value="InterPro"/>
</dbReference>
<dbReference type="InterPro" id="IPR015813">
    <property type="entry name" value="Pyrv/PenolPyrv_kinase-like_dom"/>
</dbReference>
<evidence type="ECO:0008006" key="7">
    <source>
        <dbReference type="Google" id="ProtNLM"/>
    </source>
</evidence>
<dbReference type="Pfam" id="PF15617">
    <property type="entry name" value="C-C_Bond_Lyase"/>
    <property type="match status" value="1"/>
</dbReference>
<protein>
    <recommendedName>
        <fullName evidence="7">ATP/GTP-binding protein</fullName>
    </recommendedName>
</protein>
<keyword evidence="2 4" id="KW-0479">Metal-binding</keyword>
<proteinExistence type="predicted"/>
<dbReference type="PIRSF" id="PIRSF015582">
    <property type="entry name" value="Cit_lyase_B"/>
    <property type="match status" value="1"/>
</dbReference>
<dbReference type="OrthoDB" id="9786940at2"/>
<evidence type="ECO:0000256" key="1">
    <source>
        <dbReference type="ARBA" id="ARBA00001946"/>
    </source>
</evidence>
<evidence type="ECO:0000256" key="2">
    <source>
        <dbReference type="ARBA" id="ARBA00022723"/>
    </source>
</evidence>
<reference evidence="6" key="1">
    <citation type="submission" date="2007-10" db="EMBL/GenBank/DDBJ databases">
        <title>Complete genome of Alkaliphilus oremlandii OhILAs.</title>
        <authorList>
            <person name="Copeland A."/>
            <person name="Lucas S."/>
            <person name="Lapidus A."/>
            <person name="Barry K."/>
            <person name="Detter J.C."/>
            <person name="Glavina del Rio T."/>
            <person name="Hammon N."/>
            <person name="Israni S."/>
            <person name="Dalin E."/>
            <person name="Tice H."/>
            <person name="Pitluck S."/>
            <person name="Chain P."/>
            <person name="Malfatti S."/>
            <person name="Shin M."/>
            <person name="Vergez L."/>
            <person name="Schmutz J."/>
            <person name="Larimer F."/>
            <person name="Land M."/>
            <person name="Hauser L."/>
            <person name="Kyrpides N."/>
            <person name="Mikhailova N."/>
            <person name="Stolz J.F."/>
            <person name="Dawson A."/>
            <person name="Fisher E."/>
            <person name="Crable B."/>
            <person name="Perera E."/>
            <person name="Lisak J."/>
            <person name="Ranganathan M."/>
            <person name="Basu P."/>
            <person name="Richardson P."/>
        </authorList>
    </citation>
    <scope>NUCLEOTIDE SEQUENCE [LARGE SCALE GENOMIC DNA]</scope>
    <source>
        <strain evidence="6">OhILAs</strain>
    </source>
</reference>
<feature type="binding site" evidence="4">
    <location>
        <position position="207"/>
    </location>
    <ligand>
        <name>Mg(2+)</name>
        <dbReference type="ChEBI" id="CHEBI:18420"/>
    </ligand>
</feature>
<dbReference type="GO" id="GO:0000287">
    <property type="term" value="F:magnesium ion binding"/>
    <property type="evidence" value="ECO:0007669"/>
    <property type="project" value="TreeGrafter"/>
</dbReference>
<dbReference type="InterPro" id="IPR011206">
    <property type="entry name" value="Citrate_lyase_beta/mcl1/mcl2"/>
</dbReference>
<dbReference type="GO" id="GO:0006107">
    <property type="term" value="P:oxaloacetate metabolic process"/>
    <property type="evidence" value="ECO:0007669"/>
    <property type="project" value="TreeGrafter"/>
</dbReference>
<keyword evidence="3 4" id="KW-0460">Magnesium</keyword>
<dbReference type="PANTHER" id="PTHR32308:SF10">
    <property type="entry name" value="CITRATE LYASE SUBUNIT BETA"/>
    <property type="match status" value="1"/>
</dbReference>
<evidence type="ECO:0000256" key="3">
    <source>
        <dbReference type="ARBA" id="ARBA00022842"/>
    </source>
</evidence>
<dbReference type="Proteomes" id="UP000000269">
    <property type="component" value="Chromosome"/>
</dbReference>
<evidence type="ECO:0000256" key="4">
    <source>
        <dbReference type="PIRSR" id="PIRSR015582-2"/>
    </source>
</evidence>
<dbReference type="STRING" id="350688.Clos_0703"/>
<evidence type="ECO:0000313" key="5">
    <source>
        <dbReference type="EMBL" id="ABW18262.1"/>
    </source>
</evidence>
<accession>A8MM95</accession>
<comment type="cofactor">
    <cofactor evidence="1">
        <name>Mg(2+)</name>
        <dbReference type="ChEBI" id="CHEBI:18420"/>
    </cofactor>
</comment>
<dbReference type="eggNOG" id="COG2301">
    <property type="taxonomic scope" value="Bacteria"/>
</dbReference>
<evidence type="ECO:0000313" key="6">
    <source>
        <dbReference type="Proteomes" id="UP000000269"/>
    </source>
</evidence>
<dbReference type="InterPro" id="IPR040442">
    <property type="entry name" value="Pyrv_kinase-like_dom_sf"/>
</dbReference>
<keyword evidence="6" id="KW-1185">Reference proteome</keyword>
<dbReference type="KEGG" id="aoe:Clos_0703"/>
<dbReference type="AlphaFoldDB" id="A8MM95"/>
<dbReference type="PANTHER" id="PTHR32308">
    <property type="entry name" value="LYASE BETA SUBUNIT, PUTATIVE (AFU_ORTHOLOGUE AFUA_4G13030)-RELATED"/>
    <property type="match status" value="1"/>
</dbReference>
<dbReference type="EMBL" id="CP000853">
    <property type="protein sequence ID" value="ABW18262.1"/>
    <property type="molecule type" value="Genomic_DNA"/>
</dbReference>
<dbReference type="InterPro" id="IPR039480">
    <property type="entry name" value="C-C_Bond_Lyase-like"/>
</dbReference>
<dbReference type="RefSeq" id="WP_012158576.1">
    <property type="nucleotide sequence ID" value="NC_009922.1"/>
</dbReference>
<gene>
    <name evidence="5" type="ordered locus">Clos_0703</name>
</gene>
<dbReference type="HOGENOM" id="CLU_062194_0_0_9"/>
<sequence>MKYFNYLSDQDKKQLFYKEPQSFTKSEHKDKLAYSLGATLYMPGIRDRIGEDIVHGRIKELMSVIICLEDAIEDTLVDVGIKNVVSQLNQIDEAVQKGHVKADNLPLIFIRIRNLDQIKGLTSALEEKIKLLTGFVIPKFSYRNGDAYFREIEAINQAFGTSLYLMPVIETKEILYLESRTQNLIRLKELFDQYKHLILNLRIGATDFSSLFGIRRNVSNTIYDISVIRDCLTGILNTFGRQEDGYVISGPVWEYFAKNMGEEELEHNPSIRGLINEGKLDKENGFTGKTVIHPSQIKPIQSLQVVTYEEYMDALDIVNSEKGNNGAIGSIYKNKMNEVKPHLNWARKIIKKSEIYGVYNENKCYRDLLARK</sequence>
<dbReference type="SUPFAM" id="SSF51621">
    <property type="entry name" value="Phosphoenolpyruvate/pyruvate domain"/>
    <property type="match status" value="1"/>
</dbReference>
<name>A8MM95_ALKOO</name>
<dbReference type="Gene3D" id="3.20.20.60">
    <property type="entry name" value="Phosphoenolpyruvate-binding domains"/>
    <property type="match status" value="1"/>
</dbReference>
<organism evidence="5 6">
    <name type="scientific">Alkaliphilus oremlandii (strain OhILAs)</name>
    <name type="common">Clostridium oremlandii (strain OhILAs)</name>
    <dbReference type="NCBI Taxonomy" id="350688"/>
    <lineage>
        <taxon>Bacteria</taxon>
        <taxon>Bacillati</taxon>
        <taxon>Bacillota</taxon>
        <taxon>Clostridia</taxon>
        <taxon>Peptostreptococcales</taxon>
        <taxon>Natronincolaceae</taxon>
        <taxon>Alkaliphilus</taxon>
    </lineage>
</organism>